<dbReference type="VEuPathDB" id="CryptoDB:Cvel_790"/>
<name>A0A0G4GXM6_9ALVE</name>
<dbReference type="GO" id="GO:0008270">
    <property type="term" value="F:zinc ion binding"/>
    <property type="evidence" value="ECO:0007669"/>
    <property type="project" value="UniProtKB-KW"/>
</dbReference>
<evidence type="ECO:0000256" key="5">
    <source>
        <dbReference type="SAM" id="MobiDB-lite"/>
    </source>
</evidence>
<dbReference type="Gene3D" id="3.30.40.10">
    <property type="entry name" value="Zinc/RING finger domain, C3HC4 (zinc finger)"/>
    <property type="match status" value="1"/>
</dbReference>
<feature type="region of interest" description="Disordered" evidence="5">
    <location>
        <begin position="116"/>
        <end position="161"/>
    </location>
</feature>
<keyword evidence="3" id="KW-0862">Zinc</keyword>
<gene>
    <name evidence="7" type="ORF">Cvel_790</name>
</gene>
<keyword evidence="1" id="KW-0479">Metal-binding</keyword>
<dbReference type="EMBL" id="CDMZ01001658">
    <property type="protein sequence ID" value="CEM35809.1"/>
    <property type="molecule type" value="Genomic_DNA"/>
</dbReference>
<dbReference type="AlphaFoldDB" id="A0A0G4GXM6"/>
<evidence type="ECO:0000256" key="4">
    <source>
        <dbReference type="PROSITE-ProRule" id="PRU00146"/>
    </source>
</evidence>
<evidence type="ECO:0000256" key="3">
    <source>
        <dbReference type="ARBA" id="ARBA00022833"/>
    </source>
</evidence>
<keyword evidence="2 4" id="KW-0863">Zinc-finger</keyword>
<proteinExistence type="predicted"/>
<evidence type="ECO:0000256" key="1">
    <source>
        <dbReference type="ARBA" id="ARBA00022723"/>
    </source>
</evidence>
<reference evidence="7" key="1">
    <citation type="submission" date="2014-11" db="EMBL/GenBank/DDBJ databases">
        <authorList>
            <person name="Otto D Thomas"/>
            <person name="Naeem Raeece"/>
        </authorList>
    </citation>
    <scope>NUCLEOTIDE SEQUENCE</scope>
</reference>
<dbReference type="Pfam" id="PF15863">
    <property type="entry name" value="EELM2"/>
    <property type="match status" value="1"/>
</dbReference>
<feature type="compositionally biased region" description="Basic and acidic residues" evidence="5">
    <location>
        <begin position="116"/>
        <end position="144"/>
    </location>
</feature>
<dbReference type="InterPro" id="IPR011011">
    <property type="entry name" value="Znf_FYVE_PHD"/>
</dbReference>
<feature type="domain" description="PHD-type" evidence="6">
    <location>
        <begin position="34"/>
        <end position="81"/>
    </location>
</feature>
<sequence length="474" mass="52377">MSARLRVLDGDLTPRRQWRLLEGGGQLSADDDGEYVCEDCRGDGDWHTCSWCKRAFHPECVGVDFNPELNCDWLCRQCDIQNSLAARNLVETPHSVEELLDDEGLRLFFPEALAEREREREREKERESDAKARETEREAAEGGTKRGLGADTSGPSSSSVRASKIAKTEAAAQPAAAVFSAAALLTSNGVPSQGAGVEGAAGLALPLQGSLGTAAAAVVGMTGVDKEKEKPVLTATRESERLRTMGFTHAAAAQAHAQSARRKERAELKKEREKEKEVMNNKMGWISVSGGNQVQKLPAIFFTDEGARRGEKLRSLLPRKVFSARAFDEAATKRRLVNPYSGAIASRSELVDFMRHFAAVWRDKMTVCQRPRPHGMRIPFSTDFALQLLAQEGYQPRRAINRVLESSPQELQAALSMPRRPYLNKWESGDRRGQIPTCPFPLFTKDTQLPAAGRELRRTKRRIFDPNGGGMASD</sequence>
<dbReference type="InterPro" id="IPR013083">
    <property type="entry name" value="Znf_RING/FYVE/PHD"/>
</dbReference>
<evidence type="ECO:0000259" key="6">
    <source>
        <dbReference type="PROSITE" id="PS50016"/>
    </source>
</evidence>
<protein>
    <recommendedName>
        <fullName evidence="6">PHD-type domain-containing protein</fullName>
    </recommendedName>
</protein>
<dbReference type="InterPro" id="IPR031724">
    <property type="entry name" value="EELM2"/>
</dbReference>
<dbReference type="InterPro" id="IPR019787">
    <property type="entry name" value="Znf_PHD-finger"/>
</dbReference>
<organism evidence="7">
    <name type="scientific">Chromera velia CCMP2878</name>
    <dbReference type="NCBI Taxonomy" id="1169474"/>
    <lineage>
        <taxon>Eukaryota</taxon>
        <taxon>Sar</taxon>
        <taxon>Alveolata</taxon>
        <taxon>Colpodellida</taxon>
        <taxon>Chromeraceae</taxon>
        <taxon>Chromera</taxon>
    </lineage>
</organism>
<dbReference type="SUPFAM" id="SSF57903">
    <property type="entry name" value="FYVE/PHD zinc finger"/>
    <property type="match status" value="1"/>
</dbReference>
<evidence type="ECO:0000313" key="7">
    <source>
        <dbReference type="EMBL" id="CEM35809.1"/>
    </source>
</evidence>
<dbReference type="PROSITE" id="PS50016">
    <property type="entry name" value="ZF_PHD_2"/>
    <property type="match status" value="1"/>
</dbReference>
<evidence type="ECO:0000256" key="2">
    <source>
        <dbReference type="ARBA" id="ARBA00022771"/>
    </source>
</evidence>
<accession>A0A0G4GXM6</accession>